<dbReference type="InterPro" id="IPR036291">
    <property type="entry name" value="NAD(P)-bd_dom_sf"/>
</dbReference>
<feature type="domain" description="Tetrahydrofolate dehydrogenase/cyclohydrolase catalytic" evidence="11">
    <location>
        <begin position="6"/>
        <end position="121"/>
    </location>
</feature>
<keyword evidence="8" id="KW-0368">Histidine biosynthesis</keyword>
<evidence type="ECO:0000256" key="5">
    <source>
        <dbReference type="ARBA" id="ARBA00022801"/>
    </source>
</evidence>
<keyword evidence="14" id="KW-1185">Reference proteome</keyword>
<evidence type="ECO:0000259" key="12">
    <source>
        <dbReference type="Pfam" id="PF02882"/>
    </source>
</evidence>
<dbReference type="InterPro" id="IPR020631">
    <property type="entry name" value="THF_DH/CycHdrlase_NAD-bd_dom"/>
</dbReference>
<keyword evidence="3" id="KW-0028">Amino-acid biosynthesis</keyword>
<dbReference type="InterPro" id="IPR020867">
    <property type="entry name" value="THF_DH/CycHdrlase_CS"/>
</dbReference>
<evidence type="ECO:0000256" key="3">
    <source>
        <dbReference type="ARBA" id="ARBA00022605"/>
    </source>
</evidence>
<comment type="caution">
    <text evidence="13">The sequence shown here is derived from an EMBL/GenBank/DDBJ whole genome shotgun (WGS) entry which is preliminary data.</text>
</comment>
<dbReference type="Gene3D" id="3.40.50.720">
    <property type="entry name" value="NAD(P)-binding Rossmann-like Domain"/>
    <property type="match status" value="1"/>
</dbReference>
<dbReference type="InterPro" id="IPR020630">
    <property type="entry name" value="THF_DH/CycHdrlase_cat_dom"/>
</dbReference>
<reference evidence="13 14" key="1">
    <citation type="submission" date="2024-02" db="EMBL/GenBank/DDBJ databases">
        <title>A novel Gemmatimonadota bacterium.</title>
        <authorList>
            <person name="Du Z.-J."/>
            <person name="Ye Y.-Q."/>
        </authorList>
    </citation>
    <scope>NUCLEOTIDE SEQUENCE [LARGE SCALE GENOMIC DNA]</scope>
    <source>
        <strain evidence="13 14">DH-20</strain>
    </source>
</reference>
<evidence type="ECO:0000313" key="14">
    <source>
        <dbReference type="Proteomes" id="UP001484239"/>
    </source>
</evidence>
<keyword evidence="5" id="KW-0378">Hydrolase</keyword>
<evidence type="ECO:0000256" key="1">
    <source>
        <dbReference type="ARBA" id="ARBA00004777"/>
    </source>
</evidence>
<dbReference type="Gene3D" id="3.40.50.10860">
    <property type="entry name" value="Leucine Dehydrogenase, chain A, domain 1"/>
    <property type="match status" value="1"/>
</dbReference>
<sequence>MAPLILDGRTLARTREARIRARALAVADRRGSAPRLLILAFEDRGGSAPWVGGKERACRAAGIEVHSLVLSGGAGTATGVSRFERRIAEVQADAVFVQFPFPAGVDGDAFAAAIPPGADIDLMHPDRVRAYLAGGPMAPPLTVRAILALLETGETRLHGREVAVVGSGTPFDRALLEALHRRGAKAELVVPGAAPPATALAGASVVVTVAGVPGGVPVEAVPSGATVIDGGYFNPGGRGDVDLSSGAGHLRALAPVPGGVGPMTVSMLTEAVVERAESSTRP</sequence>
<evidence type="ECO:0000256" key="8">
    <source>
        <dbReference type="ARBA" id="ARBA00023102"/>
    </source>
</evidence>
<feature type="domain" description="Tetrahydrofolate dehydrogenase/cyclohydrolase NAD(P)-binding" evidence="12">
    <location>
        <begin position="140"/>
        <end position="278"/>
    </location>
</feature>
<gene>
    <name evidence="13" type="ORF">WI372_09595</name>
</gene>
<protein>
    <submittedName>
        <fullName evidence="13">Tetrahydrofolate dehydrogenase/cyclohydrolase catalytic domain-containing protein</fullName>
    </submittedName>
</protein>
<evidence type="ECO:0000313" key="13">
    <source>
        <dbReference type="EMBL" id="MEK9501231.1"/>
    </source>
</evidence>
<keyword evidence="6" id="KW-0521">NADP</keyword>
<dbReference type="PANTHER" id="PTHR48099:SF5">
    <property type="entry name" value="C-1-TETRAHYDROFOLATE SYNTHASE, CYTOPLASMIC"/>
    <property type="match status" value="1"/>
</dbReference>
<accession>A0ABU9E9M0</accession>
<dbReference type="SUPFAM" id="SSF51735">
    <property type="entry name" value="NAD(P)-binding Rossmann-fold domains"/>
    <property type="match status" value="1"/>
</dbReference>
<dbReference type="PANTHER" id="PTHR48099">
    <property type="entry name" value="C-1-TETRAHYDROFOLATE SYNTHASE, CYTOPLASMIC-RELATED"/>
    <property type="match status" value="1"/>
</dbReference>
<dbReference type="RefSeq" id="WP_405277393.1">
    <property type="nucleotide sequence ID" value="NZ_JBBHLI010000004.1"/>
</dbReference>
<dbReference type="PROSITE" id="PS00767">
    <property type="entry name" value="THF_DHG_CYH_2"/>
    <property type="match status" value="1"/>
</dbReference>
<keyword evidence="10" id="KW-0511">Multifunctional enzyme</keyword>
<dbReference type="InterPro" id="IPR000672">
    <property type="entry name" value="THF_DH/CycHdrlase"/>
</dbReference>
<organism evidence="13 14">
    <name type="scientific">Gaopeijia maritima</name>
    <dbReference type="NCBI Taxonomy" id="3119007"/>
    <lineage>
        <taxon>Bacteria</taxon>
        <taxon>Pseudomonadati</taxon>
        <taxon>Gemmatimonadota</taxon>
        <taxon>Longimicrobiia</taxon>
        <taxon>Gaopeijiales</taxon>
        <taxon>Gaopeijiaceae</taxon>
        <taxon>Gaopeijia</taxon>
    </lineage>
</organism>
<comment type="pathway">
    <text evidence="1">One-carbon metabolism; tetrahydrofolate interconversion.</text>
</comment>
<evidence type="ECO:0000256" key="9">
    <source>
        <dbReference type="ARBA" id="ARBA00023167"/>
    </source>
</evidence>
<proteinExistence type="predicted"/>
<dbReference type="SUPFAM" id="SSF53223">
    <property type="entry name" value="Aminoacid dehydrogenase-like, N-terminal domain"/>
    <property type="match status" value="1"/>
</dbReference>
<evidence type="ECO:0000256" key="10">
    <source>
        <dbReference type="ARBA" id="ARBA00023268"/>
    </source>
</evidence>
<keyword evidence="9" id="KW-0486">Methionine biosynthesis</keyword>
<keyword evidence="2" id="KW-0554">One-carbon metabolism</keyword>
<dbReference type="Pfam" id="PF02882">
    <property type="entry name" value="THF_DHG_CYH_C"/>
    <property type="match status" value="1"/>
</dbReference>
<dbReference type="PRINTS" id="PR00085">
    <property type="entry name" value="THFDHDRGNASE"/>
</dbReference>
<evidence type="ECO:0000256" key="7">
    <source>
        <dbReference type="ARBA" id="ARBA00023002"/>
    </source>
</evidence>
<dbReference type="Pfam" id="PF00763">
    <property type="entry name" value="THF_DHG_CYH"/>
    <property type="match status" value="1"/>
</dbReference>
<evidence type="ECO:0000256" key="2">
    <source>
        <dbReference type="ARBA" id="ARBA00022563"/>
    </source>
</evidence>
<keyword evidence="4" id="KW-0658">Purine biosynthesis</keyword>
<evidence type="ECO:0000256" key="4">
    <source>
        <dbReference type="ARBA" id="ARBA00022755"/>
    </source>
</evidence>
<dbReference type="Proteomes" id="UP001484239">
    <property type="component" value="Unassembled WGS sequence"/>
</dbReference>
<evidence type="ECO:0000256" key="6">
    <source>
        <dbReference type="ARBA" id="ARBA00022857"/>
    </source>
</evidence>
<evidence type="ECO:0000259" key="11">
    <source>
        <dbReference type="Pfam" id="PF00763"/>
    </source>
</evidence>
<dbReference type="InterPro" id="IPR046346">
    <property type="entry name" value="Aminoacid_DH-like_N_sf"/>
</dbReference>
<dbReference type="EMBL" id="JBBHLI010000004">
    <property type="protein sequence ID" value="MEK9501231.1"/>
    <property type="molecule type" value="Genomic_DNA"/>
</dbReference>
<name>A0ABU9E9M0_9BACT</name>
<keyword evidence="7" id="KW-0560">Oxidoreductase</keyword>